<comment type="caution">
    <text evidence="2">The sequence shown here is derived from an EMBL/GenBank/DDBJ whole genome shotgun (WGS) entry which is preliminary data.</text>
</comment>
<feature type="signal peptide" evidence="1">
    <location>
        <begin position="1"/>
        <end position="18"/>
    </location>
</feature>
<gene>
    <name evidence="2" type="ORF">EVAR_22751_1</name>
</gene>
<keyword evidence="3" id="KW-1185">Reference proteome</keyword>
<reference evidence="2 3" key="1">
    <citation type="journal article" date="2019" name="Commun. Biol.">
        <title>The bagworm genome reveals a unique fibroin gene that provides high tensile strength.</title>
        <authorList>
            <person name="Kono N."/>
            <person name="Nakamura H."/>
            <person name="Ohtoshi R."/>
            <person name="Tomita M."/>
            <person name="Numata K."/>
            <person name="Arakawa K."/>
        </authorList>
    </citation>
    <scope>NUCLEOTIDE SEQUENCE [LARGE SCALE GENOMIC DNA]</scope>
</reference>
<accession>A0A4C1USU2</accession>
<evidence type="ECO:0000313" key="3">
    <source>
        <dbReference type="Proteomes" id="UP000299102"/>
    </source>
</evidence>
<keyword evidence="1" id="KW-0732">Signal</keyword>
<dbReference type="AlphaFoldDB" id="A0A4C1USU2"/>
<dbReference type="EMBL" id="BGZK01000219">
    <property type="protein sequence ID" value="GBP29379.1"/>
    <property type="molecule type" value="Genomic_DNA"/>
</dbReference>
<evidence type="ECO:0000256" key="1">
    <source>
        <dbReference type="SAM" id="SignalP"/>
    </source>
</evidence>
<evidence type="ECO:0000313" key="2">
    <source>
        <dbReference type="EMBL" id="GBP29379.1"/>
    </source>
</evidence>
<dbReference type="Proteomes" id="UP000299102">
    <property type="component" value="Unassembled WGS sequence"/>
</dbReference>
<name>A0A4C1USU2_EUMVA</name>
<proteinExistence type="predicted"/>
<protein>
    <submittedName>
        <fullName evidence="2">Uncharacterized protein</fullName>
    </submittedName>
</protein>
<feature type="chain" id="PRO_5020040100" evidence="1">
    <location>
        <begin position="19"/>
        <end position="211"/>
    </location>
</feature>
<sequence>MLWVPYVIIALATTVAGGSQPALGQRLGLRAELLDSNKKIIRGIKDWVVIAAHVATSNPKGVIGALPASWMCDGALSEKQRNNKQGQNATCARTTRHYVFAPRSYLKCGRSPLKRILLYTSRSIAPVISYSTYRSRKQNGNVMEIRRLNNRTVRAQAQQKRTEQTSLADNCRGLCARHYGRIGVDKRRPPHCPREIAGRHSARLLLIRLCL</sequence>
<organism evidence="2 3">
    <name type="scientific">Eumeta variegata</name>
    <name type="common">Bagworm moth</name>
    <name type="synonym">Eumeta japonica</name>
    <dbReference type="NCBI Taxonomy" id="151549"/>
    <lineage>
        <taxon>Eukaryota</taxon>
        <taxon>Metazoa</taxon>
        <taxon>Ecdysozoa</taxon>
        <taxon>Arthropoda</taxon>
        <taxon>Hexapoda</taxon>
        <taxon>Insecta</taxon>
        <taxon>Pterygota</taxon>
        <taxon>Neoptera</taxon>
        <taxon>Endopterygota</taxon>
        <taxon>Lepidoptera</taxon>
        <taxon>Glossata</taxon>
        <taxon>Ditrysia</taxon>
        <taxon>Tineoidea</taxon>
        <taxon>Psychidae</taxon>
        <taxon>Oiketicinae</taxon>
        <taxon>Eumeta</taxon>
    </lineage>
</organism>